<organism evidence="3">
    <name type="scientific">hydrocarbon metagenome</name>
    <dbReference type="NCBI Taxonomy" id="938273"/>
    <lineage>
        <taxon>unclassified sequences</taxon>
        <taxon>metagenomes</taxon>
        <taxon>ecological metagenomes</taxon>
    </lineage>
</organism>
<evidence type="ECO:0000313" key="3">
    <source>
        <dbReference type="EMBL" id="KUG22134.1"/>
    </source>
</evidence>
<proteinExistence type="predicted"/>
<dbReference type="EMBL" id="LNQE01000985">
    <property type="protein sequence ID" value="KUG22134.1"/>
    <property type="molecule type" value="Genomic_DNA"/>
</dbReference>
<evidence type="ECO:0000259" key="2">
    <source>
        <dbReference type="Pfam" id="PF13511"/>
    </source>
</evidence>
<comment type="caution">
    <text evidence="3">The sequence shown here is derived from an EMBL/GenBank/DDBJ whole genome shotgun (WGS) entry which is preliminary data.</text>
</comment>
<accession>A0A0W8FMI7</accession>
<protein>
    <recommendedName>
        <fullName evidence="2">DUF4124 domain-containing protein</fullName>
    </recommendedName>
</protein>
<reference evidence="3" key="1">
    <citation type="journal article" date="2015" name="Proc. Natl. Acad. Sci. U.S.A.">
        <title>Networks of energetic and metabolic interactions define dynamics in microbial communities.</title>
        <authorList>
            <person name="Embree M."/>
            <person name="Liu J.K."/>
            <person name="Al-Bassam M.M."/>
            <person name="Zengler K."/>
        </authorList>
    </citation>
    <scope>NUCLEOTIDE SEQUENCE</scope>
</reference>
<gene>
    <name evidence="3" type="ORF">ASZ90_008104</name>
</gene>
<dbReference type="AlphaFoldDB" id="A0A0W8FMI7"/>
<feature type="region of interest" description="Disordered" evidence="1">
    <location>
        <begin position="45"/>
        <end position="94"/>
    </location>
</feature>
<feature type="compositionally biased region" description="Low complexity" evidence="1">
    <location>
        <begin position="55"/>
        <end position="73"/>
    </location>
</feature>
<dbReference type="Pfam" id="PF13511">
    <property type="entry name" value="DUF4124"/>
    <property type="match status" value="1"/>
</dbReference>
<evidence type="ECO:0000256" key="1">
    <source>
        <dbReference type="SAM" id="MobiDB-lite"/>
    </source>
</evidence>
<dbReference type="InterPro" id="IPR025392">
    <property type="entry name" value="DUF4124"/>
</dbReference>
<sequence>MKQIIFTLCVFFTMMTVANSAEIYNCVGNDGKIFFTDNPPQNAKCKYSAGEEADTSQQQQQQTADETQQTNQNDESKSQTGQAKKLIKIPRLSY</sequence>
<feature type="domain" description="DUF4124" evidence="2">
    <location>
        <begin position="12"/>
        <end position="65"/>
    </location>
</feature>
<name>A0A0W8FMI7_9ZZZZ</name>